<dbReference type="Proteomes" id="UP000239711">
    <property type="component" value="Unassembled WGS sequence"/>
</dbReference>
<dbReference type="PROSITE" id="PS51352">
    <property type="entry name" value="THIOREDOXIN_2"/>
    <property type="match status" value="1"/>
</dbReference>
<accession>A0A2S9J800</accession>
<dbReference type="AlphaFoldDB" id="A0A2S9J800"/>
<dbReference type="CDD" id="cd02966">
    <property type="entry name" value="TlpA_like_family"/>
    <property type="match status" value="1"/>
</dbReference>
<dbReference type="InterPro" id="IPR025380">
    <property type="entry name" value="DUF4369"/>
</dbReference>
<dbReference type="InterPro" id="IPR000866">
    <property type="entry name" value="AhpC/TSA"/>
</dbReference>
<protein>
    <submittedName>
        <fullName evidence="6">Thioredoxin</fullName>
    </submittedName>
</protein>
<dbReference type="PANTHER" id="PTHR42852">
    <property type="entry name" value="THIOL:DISULFIDE INTERCHANGE PROTEIN DSBE"/>
    <property type="match status" value="1"/>
</dbReference>
<keyword evidence="7" id="KW-1185">Reference proteome</keyword>
<evidence type="ECO:0000259" key="5">
    <source>
        <dbReference type="PROSITE" id="PS51352"/>
    </source>
</evidence>
<dbReference type="InterPro" id="IPR036249">
    <property type="entry name" value="Thioredoxin-like_sf"/>
</dbReference>
<dbReference type="GO" id="GO:0030313">
    <property type="term" value="C:cell envelope"/>
    <property type="evidence" value="ECO:0007669"/>
    <property type="project" value="UniProtKB-SubCell"/>
</dbReference>
<keyword evidence="3" id="KW-1015">Disulfide bond</keyword>
<evidence type="ECO:0000256" key="3">
    <source>
        <dbReference type="ARBA" id="ARBA00023157"/>
    </source>
</evidence>
<dbReference type="GO" id="GO:0017004">
    <property type="term" value="P:cytochrome complex assembly"/>
    <property type="evidence" value="ECO:0007669"/>
    <property type="project" value="UniProtKB-KW"/>
</dbReference>
<dbReference type="InterPro" id="IPR017937">
    <property type="entry name" value="Thioredoxin_CS"/>
</dbReference>
<dbReference type="GO" id="GO:0016209">
    <property type="term" value="F:antioxidant activity"/>
    <property type="evidence" value="ECO:0007669"/>
    <property type="project" value="InterPro"/>
</dbReference>
<name>A0A2S9J800_9SPHI</name>
<dbReference type="PANTHER" id="PTHR42852:SF6">
    <property type="entry name" value="THIOL:DISULFIDE INTERCHANGE PROTEIN DSBE"/>
    <property type="match status" value="1"/>
</dbReference>
<dbReference type="OrthoDB" id="750178at2"/>
<dbReference type="Pfam" id="PF14289">
    <property type="entry name" value="DUF4369"/>
    <property type="match status" value="1"/>
</dbReference>
<reference evidence="6 7" key="1">
    <citation type="submission" date="2018-02" db="EMBL/GenBank/DDBJ databases">
        <title>The draft genome of Sphingobacterium sp. 5JN-11.</title>
        <authorList>
            <person name="Liu L."/>
            <person name="Li L."/>
            <person name="Liang L."/>
            <person name="Zhang X."/>
            <person name="Wang T."/>
        </authorList>
    </citation>
    <scope>NUCLEOTIDE SEQUENCE [LARGE SCALE GENOMIC DNA]</scope>
    <source>
        <strain evidence="6 7">5JN-11</strain>
    </source>
</reference>
<dbReference type="GO" id="GO:0016491">
    <property type="term" value="F:oxidoreductase activity"/>
    <property type="evidence" value="ECO:0007669"/>
    <property type="project" value="InterPro"/>
</dbReference>
<evidence type="ECO:0000256" key="4">
    <source>
        <dbReference type="ARBA" id="ARBA00023284"/>
    </source>
</evidence>
<comment type="caution">
    <text evidence="6">The sequence shown here is derived from an EMBL/GenBank/DDBJ whole genome shotgun (WGS) entry which is preliminary data.</text>
</comment>
<evidence type="ECO:0000313" key="6">
    <source>
        <dbReference type="EMBL" id="PRD48892.1"/>
    </source>
</evidence>
<gene>
    <name evidence="6" type="ORF">C5745_02845</name>
</gene>
<evidence type="ECO:0000256" key="1">
    <source>
        <dbReference type="ARBA" id="ARBA00004196"/>
    </source>
</evidence>
<sequence>MKTGILTTIMAIPALLFAQEDFTINGKVGGAQEGAKVFFQYRDNGQTVLDSVVMANGAFKYQGTVAHPTRAMLVLAANGETMDELRASGERPPINSVYLAKGVVKFEGDDFISAKATGNAINDDFSKYQGLLNDINEGFAALDAEYQAAPDEQKQDETFIQGLQAKAEELYEKQADISEAFVTSNPNSYVSLTILDEEASPEKLASFVKPAYEGLSSSLKATGLGKRLGEKIANMEKLAIGALAPDFVLPDTAGNELALSSMRGKYVLVDFWASWCGPCRNENPTVVAAFEKFKDKNFTVLGVSLDRPGKKEDWIKAIHDDKLEQWPHVSDLQFWESPVVKLYSIRGIPQNYLLDPEGKIVASNLRGPALEEKLNEILN</sequence>
<evidence type="ECO:0000256" key="2">
    <source>
        <dbReference type="ARBA" id="ARBA00022748"/>
    </source>
</evidence>
<evidence type="ECO:0000313" key="7">
    <source>
        <dbReference type="Proteomes" id="UP000239711"/>
    </source>
</evidence>
<keyword evidence="2" id="KW-0201">Cytochrome c-type biogenesis</keyword>
<dbReference type="Gene3D" id="3.40.30.10">
    <property type="entry name" value="Glutaredoxin"/>
    <property type="match status" value="1"/>
</dbReference>
<dbReference type="InterPro" id="IPR050553">
    <property type="entry name" value="Thioredoxin_ResA/DsbE_sf"/>
</dbReference>
<organism evidence="6 7">
    <name type="scientific">Sphingobacterium haloxyli</name>
    <dbReference type="NCBI Taxonomy" id="2100533"/>
    <lineage>
        <taxon>Bacteria</taxon>
        <taxon>Pseudomonadati</taxon>
        <taxon>Bacteroidota</taxon>
        <taxon>Sphingobacteriia</taxon>
        <taxon>Sphingobacteriales</taxon>
        <taxon>Sphingobacteriaceae</taxon>
        <taxon>Sphingobacterium</taxon>
    </lineage>
</organism>
<dbReference type="RefSeq" id="WP_105715457.1">
    <property type="nucleotide sequence ID" value="NZ_PVBQ01000002.1"/>
</dbReference>
<dbReference type="InterPro" id="IPR013766">
    <property type="entry name" value="Thioredoxin_domain"/>
</dbReference>
<dbReference type="Pfam" id="PF00578">
    <property type="entry name" value="AhpC-TSA"/>
    <property type="match status" value="1"/>
</dbReference>
<feature type="domain" description="Thioredoxin" evidence="5">
    <location>
        <begin position="238"/>
        <end position="379"/>
    </location>
</feature>
<keyword evidence="4" id="KW-0676">Redox-active center</keyword>
<dbReference type="EMBL" id="PVBQ01000002">
    <property type="protein sequence ID" value="PRD48892.1"/>
    <property type="molecule type" value="Genomic_DNA"/>
</dbReference>
<comment type="subcellular location">
    <subcellularLocation>
        <location evidence="1">Cell envelope</location>
    </subcellularLocation>
</comment>
<dbReference type="SUPFAM" id="SSF52833">
    <property type="entry name" value="Thioredoxin-like"/>
    <property type="match status" value="1"/>
</dbReference>
<proteinExistence type="predicted"/>
<dbReference type="PROSITE" id="PS00194">
    <property type="entry name" value="THIOREDOXIN_1"/>
    <property type="match status" value="1"/>
</dbReference>